<dbReference type="RefSeq" id="WP_380569937.1">
    <property type="nucleotide sequence ID" value="NZ_JBHMAH010000010.1"/>
</dbReference>
<keyword evidence="3" id="KW-1185">Reference proteome</keyword>
<organism evidence="2 3">
    <name type="scientific">Salinicoccus siamensis</name>
    <dbReference type="NCBI Taxonomy" id="381830"/>
    <lineage>
        <taxon>Bacteria</taxon>
        <taxon>Bacillati</taxon>
        <taxon>Bacillota</taxon>
        <taxon>Bacilli</taxon>
        <taxon>Bacillales</taxon>
        <taxon>Staphylococcaceae</taxon>
        <taxon>Salinicoccus</taxon>
    </lineage>
</organism>
<comment type="caution">
    <text evidence="2">The sequence shown here is derived from an EMBL/GenBank/DDBJ whole genome shotgun (WGS) entry which is preliminary data.</text>
</comment>
<evidence type="ECO:0000313" key="2">
    <source>
        <dbReference type="EMBL" id="MFB9860353.1"/>
    </source>
</evidence>
<name>A0ABV5Z2M9_9STAP</name>
<accession>A0ABV5Z2M9</accession>
<sequence>MFGGSGIILIKKRRESCLQNILSMSQSSRHSSQSVPKSASHWGRCP</sequence>
<dbReference type="EMBL" id="JBHMAH010000010">
    <property type="protein sequence ID" value="MFB9860353.1"/>
    <property type="molecule type" value="Genomic_DNA"/>
</dbReference>
<reference evidence="2 3" key="1">
    <citation type="submission" date="2024-09" db="EMBL/GenBank/DDBJ databases">
        <authorList>
            <person name="Sun Q."/>
            <person name="Mori K."/>
        </authorList>
    </citation>
    <scope>NUCLEOTIDE SEQUENCE [LARGE SCALE GENOMIC DNA]</scope>
    <source>
        <strain evidence="2 3">JCM 12822</strain>
    </source>
</reference>
<protein>
    <submittedName>
        <fullName evidence="2">Uncharacterized protein</fullName>
    </submittedName>
</protein>
<evidence type="ECO:0000256" key="1">
    <source>
        <dbReference type="SAM" id="MobiDB-lite"/>
    </source>
</evidence>
<evidence type="ECO:0000313" key="3">
    <source>
        <dbReference type="Proteomes" id="UP001589740"/>
    </source>
</evidence>
<feature type="region of interest" description="Disordered" evidence="1">
    <location>
        <begin position="23"/>
        <end position="46"/>
    </location>
</feature>
<gene>
    <name evidence="2" type="ORF">ACFFLE_04430</name>
</gene>
<feature type="compositionally biased region" description="Low complexity" evidence="1">
    <location>
        <begin position="23"/>
        <end position="38"/>
    </location>
</feature>
<dbReference type="Proteomes" id="UP001589740">
    <property type="component" value="Unassembled WGS sequence"/>
</dbReference>
<proteinExistence type="predicted"/>